<dbReference type="AlphaFoldDB" id="A0A644U080"/>
<name>A0A644U080_9ZZZZ</name>
<gene>
    <name evidence="1" type="ORF">SDC9_18400</name>
</gene>
<dbReference type="EMBL" id="VSSQ01000067">
    <property type="protein sequence ID" value="MPL72614.1"/>
    <property type="molecule type" value="Genomic_DNA"/>
</dbReference>
<comment type="caution">
    <text evidence="1">The sequence shown here is derived from an EMBL/GenBank/DDBJ whole genome shotgun (WGS) entry which is preliminary data.</text>
</comment>
<proteinExistence type="predicted"/>
<accession>A0A644U080</accession>
<organism evidence="1">
    <name type="scientific">bioreactor metagenome</name>
    <dbReference type="NCBI Taxonomy" id="1076179"/>
    <lineage>
        <taxon>unclassified sequences</taxon>
        <taxon>metagenomes</taxon>
        <taxon>ecological metagenomes</taxon>
    </lineage>
</organism>
<protein>
    <submittedName>
        <fullName evidence="1">Uncharacterized protein</fullName>
    </submittedName>
</protein>
<sequence length="149" mass="16939">MYSNGEYSGMRRVSYLFPHSCDLMFDIPLPFYAYLQGMTKLADRQDNFRTANGPLKREISVFIAHDRLGFERVSKTSHLEQDVTEEADMQIILTDTILRSSAHMPLNDQKFLVKGIDKGNSTEIYITKSPAIPGISSAELKQMILELFA</sequence>
<evidence type="ECO:0000313" key="1">
    <source>
        <dbReference type="EMBL" id="MPL72614.1"/>
    </source>
</evidence>
<reference evidence="1" key="1">
    <citation type="submission" date="2019-08" db="EMBL/GenBank/DDBJ databases">
        <authorList>
            <person name="Kucharzyk K."/>
            <person name="Murdoch R.W."/>
            <person name="Higgins S."/>
            <person name="Loffler F."/>
        </authorList>
    </citation>
    <scope>NUCLEOTIDE SEQUENCE</scope>
</reference>